<name>A0AAU6P949_9FLAO</name>
<evidence type="ECO:0000313" key="2">
    <source>
        <dbReference type="EMBL" id="WXA13956.1"/>
    </source>
</evidence>
<dbReference type="Proteomes" id="UP001368318">
    <property type="component" value="Chromosome"/>
</dbReference>
<dbReference type="EMBL" id="CP136924">
    <property type="protein sequence ID" value="WXA03621.1"/>
    <property type="molecule type" value="Genomic_DNA"/>
</dbReference>
<dbReference type="KEGG" id="mcaa:R3L15_03580"/>
<dbReference type="InterPro" id="IPR032710">
    <property type="entry name" value="NTF2-like_dom_sf"/>
</dbReference>
<dbReference type="RefSeq" id="WP_338733277.1">
    <property type="nucleotide sequence ID" value="NZ_CP136924.1"/>
</dbReference>
<protein>
    <submittedName>
        <fullName evidence="2">Nuclear transport factor 2 family protein</fullName>
    </submittedName>
</protein>
<reference evidence="2 3" key="1">
    <citation type="submission" date="2023-10" db="EMBL/GenBank/DDBJ databases">
        <title>Culture-based analysis of two novel bacteria associated with mangrove crab gills.</title>
        <authorList>
            <person name="Yang X."/>
            <person name="Garuglieri E."/>
            <person name="Van Goethem M.W."/>
            <person name="Fusi M."/>
            <person name="Marasco R."/>
            <person name="Daffonchio D.G."/>
        </authorList>
    </citation>
    <scope>NUCLEOTIDE SEQUENCE</scope>
    <source>
        <strain evidence="2">UG2-1</strain>
        <strain evidence="1">UG2-2</strain>
        <strain evidence="3">UG2_2</strain>
    </source>
</reference>
<accession>A0AAU6P949</accession>
<keyword evidence="3" id="KW-1185">Reference proteome</keyword>
<organism evidence="2">
    <name type="scientific">Mangrovimonas cancribranchiae</name>
    <dbReference type="NCBI Taxonomy" id="3080055"/>
    <lineage>
        <taxon>Bacteria</taxon>
        <taxon>Pseudomonadati</taxon>
        <taxon>Bacteroidota</taxon>
        <taxon>Flavobacteriia</taxon>
        <taxon>Flavobacteriales</taxon>
        <taxon>Flavobacteriaceae</taxon>
        <taxon>Mangrovimonas</taxon>
    </lineage>
</organism>
<evidence type="ECO:0000313" key="3">
    <source>
        <dbReference type="Proteomes" id="UP001368318"/>
    </source>
</evidence>
<dbReference type="SUPFAM" id="SSF54427">
    <property type="entry name" value="NTF2-like"/>
    <property type="match status" value="1"/>
</dbReference>
<dbReference type="EMBL" id="CP136925">
    <property type="protein sequence ID" value="WXA13956.1"/>
    <property type="molecule type" value="Genomic_DNA"/>
</dbReference>
<proteinExistence type="predicted"/>
<gene>
    <name evidence="2" type="ORF">R3L15_03580</name>
    <name evidence="1" type="ORF">R3L16_03815</name>
</gene>
<dbReference type="Gene3D" id="3.10.450.50">
    <property type="match status" value="1"/>
</dbReference>
<evidence type="ECO:0000313" key="1">
    <source>
        <dbReference type="EMBL" id="WXA03621.1"/>
    </source>
</evidence>
<sequence>MTLESLIKKWFACWECGDLNNLPISKKFTHSSPFGTIESKQSYLELVNNNKDKFLNYKFTIHDTIYNKNKACVRYTATQEDFELDVSEWYYVKNNYIEKIIAYYHIGDIKEERLLNS</sequence>
<dbReference type="AlphaFoldDB" id="A0AAU6P949"/>